<dbReference type="EMBL" id="FOLG01000027">
    <property type="protein sequence ID" value="SFD28858.1"/>
    <property type="molecule type" value="Genomic_DNA"/>
</dbReference>
<dbReference type="OrthoDB" id="9798343at2"/>
<evidence type="ECO:0000256" key="4">
    <source>
        <dbReference type="ARBA" id="ARBA00023136"/>
    </source>
</evidence>
<feature type="domain" description="HemY N-terminal" evidence="7">
    <location>
        <begin position="32"/>
        <end position="141"/>
    </location>
</feature>
<name>A0A1I1R9M1_9RHOB</name>
<feature type="transmembrane region" description="Helical" evidence="6">
    <location>
        <begin position="46"/>
        <end position="77"/>
    </location>
</feature>
<evidence type="ECO:0000256" key="2">
    <source>
        <dbReference type="ARBA" id="ARBA00022692"/>
    </source>
</evidence>
<dbReference type="STRING" id="441112.SAMN04488094_1278"/>
<keyword evidence="4 6" id="KW-0472">Membrane</keyword>
<dbReference type="AlphaFoldDB" id="A0A1I1R9M1"/>
<gene>
    <name evidence="8" type="ORF">SAMN04488094_1278</name>
</gene>
<evidence type="ECO:0000313" key="8">
    <source>
        <dbReference type="EMBL" id="SFD28858.1"/>
    </source>
</evidence>
<dbReference type="InterPro" id="IPR010817">
    <property type="entry name" value="HemY_N"/>
</dbReference>
<dbReference type="SUPFAM" id="SSF48452">
    <property type="entry name" value="TPR-like"/>
    <property type="match status" value="1"/>
</dbReference>
<dbReference type="Proteomes" id="UP000198728">
    <property type="component" value="Unassembled WGS sequence"/>
</dbReference>
<proteinExistence type="predicted"/>
<evidence type="ECO:0000256" key="6">
    <source>
        <dbReference type="SAM" id="Phobius"/>
    </source>
</evidence>
<keyword evidence="9" id="KW-1185">Reference proteome</keyword>
<feature type="transmembrane region" description="Helical" evidence="6">
    <location>
        <begin position="7"/>
        <end position="26"/>
    </location>
</feature>
<dbReference type="InterPro" id="IPR016982">
    <property type="entry name" value="Mms48"/>
</dbReference>
<evidence type="ECO:0000313" key="9">
    <source>
        <dbReference type="Proteomes" id="UP000198728"/>
    </source>
</evidence>
<dbReference type="InterPro" id="IPR011990">
    <property type="entry name" value="TPR-like_helical_dom_sf"/>
</dbReference>
<organism evidence="8 9">
    <name type="scientific">Tropicimonas isoalkanivorans</name>
    <dbReference type="NCBI Taxonomy" id="441112"/>
    <lineage>
        <taxon>Bacteria</taxon>
        <taxon>Pseudomonadati</taxon>
        <taxon>Pseudomonadota</taxon>
        <taxon>Alphaproteobacteria</taxon>
        <taxon>Rhodobacterales</taxon>
        <taxon>Roseobacteraceae</taxon>
        <taxon>Tropicimonas</taxon>
    </lineage>
</organism>
<keyword evidence="2 6" id="KW-0812">Transmembrane</keyword>
<comment type="subcellular location">
    <subcellularLocation>
        <location evidence="1">Membrane</location>
    </subcellularLocation>
</comment>
<reference evidence="8 9" key="1">
    <citation type="submission" date="2016-10" db="EMBL/GenBank/DDBJ databases">
        <authorList>
            <person name="de Groot N.N."/>
        </authorList>
    </citation>
    <scope>NUCLEOTIDE SEQUENCE [LARGE SCALE GENOMIC DNA]</scope>
    <source>
        <strain evidence="8 9">DSM 19548</strain>
    </source>
</reference>
<sequence>MLWSLVKILLFVAVVAGLTIGAGLIMETGPGVTIAVGTVEFSLGPLQAVLVALALLAALWIIFKLVGLLLAFIRFLLGDETALSRYFAKNRERKGYRLMEEALMALAAGEGKEAMSKAAKAQKYLQNPKVTKVITAEAAEMIGERAKAEEAYKTLLKDDKTRFVGIRGIMKQRLADGDTDTALKLAQQAYALKPRHEEVQDTLLKLQAEHHDWAGARKTLGTKLKTGNLPRDVHRRRDAVLAVSEAKDILDTGKSIEAREAAIEANKLSPDLIPAAVMAARALIEKGKQRQATRVLKKTWEVNPHPELAVAFAEIQPEEDPKARVKRFADLTKQQADHPESKMLMAELNIAAEDFPAARRAIGDLASTHPTARSLSIMAAVERGEGADDAVVRGWLARAVTAPRGPQWVCDKCHNTEPAWVPVCSTCGGFDTLAWRELPKTELTMPTGSEMLPLIVGKPAAEEQPVAPEITEPVTSDEEVVAEVTSAEEPVIVDADTPPREAR</sequence>
<evidence type="ECO:0000256" key="1">
    <source>
        <dbReference type="ARBA" id="ARBA00004370"/>
    </source>
</evidence>
<dbReference type="GO" id="GO:0016020">
    <property type="term" value="C:membrane"/>
    <property type="evidence" value="ECO:0007669"/>
    <property type="project" value="UniProtKB-SubCell"/>
</dbReference>
<evidence type="ECO:0000256" key="5">
    <source>
        <dbReference type="SAM" id="MobiDB-lite"/>
    </source>
</evidence>
<dbReference type="Gene3D" id="1.25.40.10">
    <property type="entry name" value="Tetratricopeptide repeat domain"/>
    <property type="match status" value="1"/>
</dbReference>
<protein>
    <submittedName>
        <fullName evidence="8">HemY protein</fullName>
    </submittedName>
</protein>
<dbReference type="RefSeq" id="WP_093362984.1">
    <property type="nucleotide sequence ID" value="NZ_FOLG01000027.1"/>
</dbReference>
<evidence type="ECO:0000256" key="3">
    <source>
        <dbReference type="ARBA" id="ARBA00022989"/>
    </source>
</evidence>
<dbReference type="Pfam" id="PF07219">
    <property type="entry name" value="HemY_N"/>
    <property type="match status" value="1"/>
</dbReference>
<dbReference type="PIRSF" id="PIRSF031802">
    <property type="entry name" value="UCP031802"/>
    <property type="match status" value="1"/>
</dbReference>
<keyword evidence="3 6" id="KW-1133">Transmembrane helix</keyword>
<feature type="region of interest" description="Disordered" evidence="5">
    <location>
        <begin position="483"/>
        <end position="503"/>
    </location>
</feature>
<accession>A0A1I1R9M1</accession>
<evidence type="ECO:0000259" key="7">
    <source>
        <dbReference type="Pfam" id="PF07219"/>
    </source>
</evidence>